<dbReference type="Pfam" id="PF00330">
    <property type="entry name" value="Aconitase"/>
    <property type="match status" value="1"/>
</dbReference>
<proteinExistence type="predicted"/>
<dbReference type="SUPFAM" id="SSF52016">
    <property type="entry name" value="LeuD/IlvD-like"/>
    <property type="match status" value="1"/>
</dbReference>
<sequence length="650" mass="70072">MNNAIRFSGRALYLSQNPECIRRQLDGEDLTLASAEPLRDNISTDEITPVTVMMVYDERLGEFPYVGFKAGEQLPIARHAIKRGGFEITVAGKRYGKGSSRESSPVAELSAGIRLIVAESFERIYQQNCDNIGILTTTDFSVLERIAAGEAIEFSTFLEGRDELTQQIIRSGGLLKYSRAAHWPLPDRERVTPSKTGQTLVEKIITRHLHPDAQTVTRGEGVFIAADYRFSHDYFTGMSAHLMHQAFGQPASLIDPDRIIAFEDHLVLAPQSIPHIQQGLLDGVADLARGHRHFSEQYPVRSHGALQDKSGSEGICHALMIERYALPGQVVAGTDSHTPHSGALGCLAFGVGATEMANSWATGYVRCKVPDTIRIEVSGTLAPGVMAKDLVLYLLQMESIQAGGAIGAVFEYGGPAIRGMGIDERATLTNMVAELGGMTGIVEPDAKTVSFLKERRGIDFQLEDWMSSDADAHYREVIHIDGAQLQAMLARPGDPGNGVAVADLPAPVNVDIAYGGSCTAGKRSDFDCYHEVLAWALANDYPLNADTRLFLQFGTMDVHDYCQQRGYLKTFEQAGVVLIKPGCGACANCGPGQSVSAEQVTISAINRNFPGRSGPGSVWLASPYTVAASAIAGSITTFAELQAALAVGVP</sequence>
<dbReference type="AlphaFoldDB" id="A0A6L5BXM8"/>
<evidence type="ECO:0000259" key="6">
    <source>
        <dbReference type="Pfam" id="PF00330"/>
    </source>
</evidence>
<dbReference type="Pfam" id="PF00694">
    <property type="entry name" value="Aconitase_C"/>
    <property type="match status" value="1"/>
</dbReference>
<dbReference type="InterPro" id="IPR015928">
    <property type="entry name" value="Aconitase/3IPM_dehydase_swvl"/>
</dbReference>
<evidence type="ECO:0000256" key="5">
    <source>
        <dbReference type="ARBA" id="ARBA00023239"/>
    </source>
</evidence>
<dbReference type="SUPFAM" id="SSF53732">
    <property type="entry name" value="Aconitase iron-sulfur domain"/>
    <property type="match status" value="1"/>
</dbReference>
<evidence type="ECO:0000313" key="8">
    <source>
        <dbReference type="EMBL" id="KAF2392662.1"/>
    </source>
</evidence>
<feature type="domain" description="Aconitase A/isopropylmalate dehydratase small subunit swivel" evidence="7">
    <location>
        <begin position="76"/>
        <end position="136"/>
    </location>
</feature>
<dbReference type="InterPro" id="IPR036008">
    <property type="entry name" value="Aconitase_4Fe-4S_dom"/>
</dbReference>
<dbReference type="GO" id="GO:0046872">
    <property type="term" value="F:metal ion binding"/>
    <property type="evidence" value="ECO:0007669"/>
    <property type="project" value="UniProtKB-KW"/>
</dbReference>
<name>A0A6L5BXM8_9PSED</name>
<dbReference type="InterPro" id="IPR050067">
    <property type="entry name" value="IPM_dehydratase_rel_enz"/>
</dbReference>
<reference evidence="8 9" key="1">
    <citation type="submission" date="2019-12" db="EMBL/GenBank/DDBJ databases">
        <title>Endophytic bacteria associated with Panax ginseng seedlings.</title>
        <authorList>
            <person name="Park J.M."/>
            <person name="Shin R."/>
            <person name="Jo S.H."/>
        </authorList>
    </citation>
    <scope>NUCLEOTIDE SEQUENCE [LARGE SCALE GENOMIC DNA]</scope>
    <source>
        <strain evidence="8 9">PgKB32</strain>
    </source>
</reference>
<dbReference type="Proteomes" id="UP000475265">
    <property type="component" value="Unassembled WGS sequence"/>
</dbReference>
<dbReference type="InterPro" id="IPR015931">
    <property type="entry name" value="Acnase/IPM_dHydase_lsu_aba_1/3"/>
</dbReference>
<evidence type="ECO:0000256" key="1">
    <source>
        <dbReference type="ARBA" id="ARBA00011271"/>
    </source>
</evidence>
<evidence type="ECO:0000259" key="7">
    <source>
        <dbReference type="Pfam" id="PF00694"/>
    </source>
</evidence>
<accession>A0A6L5BXM8</accession>
<dbReference type="EMBL" id="JAAAXX010000001">
    <property type="protein sequence ID" value="KAF2392662.1"/>
    <property type="molecule type" value="Genomic_DNA"/>
</dbReference>
<organism evidence="8 9">
    <name type="scientific">Pseudomonas frederiksbergensis</name>
    <dbReference type="NCBI Taxonomy" id="104087"/>
    <lineage>
        <taxon>Bacteria</taxon>
        <taxon>Pseudomonadati</taxon>
        <taxon>Pseudomonadota</taxon>
        <taxon>Gammaproteobacteria</taxon>
        <taxon>Pseudomonadales</taxon>
        <taxon>Pseudomonadaceae</taxon>
        <taxon>Pseudomonas</taxon>
    </lineage>
</organism>
<dbReference type="InterPro" id="IPR001030">
    <property type="entry name" value="Acoase/IPM_deHydtase_lsu_aba"/>
</dbReference>
<evidence type="ECO:0000313" key="9">
    <source>
        <dbReference type="Proteomes" id="UP000475265"/>
    </source>
</evidence>
<dbReference type="RefSeq" id="WP_163908291.1">
    <property type="nucleotide sequence ID" value="NZ_JAAAXX010000001.1"/>
</dbReference>
<gene>
    <name evidence="8" type="ORF">FX983_00619</name>
</gene>
<dbReference type="PANTHER" id="PTHR43822:SF2">
    <property type="entry name" value="HOMOACONITASE, MITOCHONDRIAL"/>
    <property type="match status" value="1"/>
</dbReference>
<dbReference type="PANTHER" id="PTHR43822">
    <property type="entry name" value="HOMOACONITASE, MITOCHONDRIAL-RELATED"/>
    <property type="match status" value="1"/>
</dbReference>
<dbReference type="GO" id="GO:0051536">
    <property type="term" value="F:iron-sulfur cluster binding"/>
    <property type="evidence" value="ECO:0007669"/>
    <property type="project" value="UniProtKB-KW"/>
</dbReference>
<dbReference type="Gene3D" id="3.20.19.10">
    <property type="entry name" value="Aconitase, domain 4"/>
    <property type="match status" value="1"/>
</dbReference>
<evidence type="ECO:0000256" key="3">
    <source>
        <dbReference type="ARBA" id="ARBA00023004"/>
    </source>
</evidence>
<comment type="caution">
    <text evidence="8">The sequence shown here is derived from an EMBL/GenBank/DDBJ whole genome shotgun (WGS) entry which is preliminary data.</text>
</comment>
<protein>
    <submittedName>
        <fullName evidence="8">2,3-dimethylmalate dehydratase large subunit</fullName>
        <ecNumber evidence="8">4.2.1.85</ecNumber>
    </submittedName>
</protein>
<dbReference type="GO" id="GO:0047868">
    <property type="term" value="F:dimethylmaleate hydratase activity"/>
    <property type="evidence" value="ECO:0007669"/>
    <property type="project" value="UniProtKB-EC"/>
</dbReference>
<keyword evidence="4" id="KW-0411">Iron-sulfur</keyword>
<dbReference type="PRINTS" id="PR00415">
    <property type="entry name" value="ACONITASE"/>
</dbReference>
<dbReference type="GO" id="GO:0170034">
    <property type="term" value="P:L-amino acid biosynthetic process"/>
    <property type="evidence" value="ECO:0007669"/>
    <property type="project" value="UniProtKB-ARBA"/>
</dbReference>
<keyword evidence="5 8" id="KW-0456">Lyase</keyword>
<evidence type="ECO:0000256" key="4">
    <source>
        <dbReference type="ARBA" id="ARBA00023014"/>
    </source>
</evidence>
<keyword evidence="2" id="KW-0479">Metal-binding</keyword>
<dbReference type="GO" id="GO:0170038">
    <property type="term" value="P:proteinogenic amino acid biosynthetic process"/>
    <property type="evidence" value="ECO:0007669"/>
    <property type="project" value="UniProtKB-ARBA"/>
</dbReference>
<keyword evidence="3" id="KW-0408">Iron</keyword>
<dbReference type="Gene3D" id="3.30.499.10">
    <property type="entry name" value="Aconitase, domain 3"/>
    <property type="match status" value="2"/>
</dbReference>
<evidence type="ECO:0000256" key="2">
    <source>
        <dbReference type="ARBA" id="ARBA00022723"/>
    </source>
</evidence>
<dbReference type="InterPro" id="IPR000573">
    <property type="entry name" value="AconitaseA/IPMdHydase_ssu_swvl"/>
</dbReference>
<dbReference type="EC" id="4.2.1.85" evidence="8"/>
<feature type="domain" description="Aconitase/3-isopropylmalate dehydratase large subunit alpha/beta/alpha" evidence="6">
    <location>
        <begin position="202"/>
        <end position="633"/>
    </location>
</feature>
<comment type="subunit">
    <text evidence="1">Heterodimer of LeuC and LeuD.</text>
</comment>